<evidence type="ECO:0000256" key="2">
    <source>
        <dbReference type="ARBA" id="ARBA00004394"/>
    </source>
</evidence>
<dbReference type="STRING" id="13370.A0A448YMF8"/>
<dbReference type="InterPro" id="IPR045891">
    <property type="entry name" value="ZIP9"/>
</dbReference>
<keyword evidence="6 7" id="KW-0472">Membrane</keyword>
<dbReference type="Proteomes" id="UP000290900">
    <property type="component" value="Unassembled WGS sequence"/>
</dbReference>
<comment type="subcellular location">
    <subcellularLocation>
        <location evidence="1">Endomembrane system</location>
        <topology evidence="1">Multi-pass membrane protein</topology>
    </subcellularLocation>
    <subcellularLocation>
        <location evidence="2">Golgi apparatus membrane</location>
    </subcellularLocation>
</comment>
<evidence type="ECO:0000256" key="1">
    <source>
        <dbReference type="ARBA" id="ARBA00004127"/>
    </source>
</evidence>
<dbReference type="PANTHER" id="PTHR16133:SF0">
    <property type="entry name" value="ZINC_IRON REGULATED TRANSPORTER-RELATED PROTEIN 102B, ISOFORM E"/>
    <property type="match status" value="1"/>
</dbReference>
<proteinExistence type="predicted"/>
<gene>
    <name evidence="8" type="ORF">BRENAR_LOCUS2867</name>
</gene>
<dbReference type="InParanoid" id="A0A448YMF8"/>
<dbReference type="Pfam" id="PF02535">
    <property type="entry name" value="Zip"/>
    <property type="match status" value="1"/>
</dbReference>
<dbReference type="GO" id="GO:0000139">
    <property type="term" value="C:Golgi membrane"/>
    <property type="evidence" value="ECO:0007669"/>
    <property type="project" value="UniProtKB-SubCell"/>
</dbReference>
<dbReference type="EMBL" id="CAACVR010000018">
    <property type="protein sequence ID" value="VEU22135.1"/>
    <property type="molecule type" value="Genomic_DNA"/>
</dbReference>
<dbReference type="GO" id="GO:0046873">
    <property type="term" value="F:metal ion transmembrane transporter activity"/>
    <property type="evidence" value="ECO:0007669"/>
    <property type="project" value="InterPro"/>
</dbReference>
<keyword evidence="5" id="KW-0333">Golgi apparatus</keyword>
<evidence type="ECO:0000256" key="4">
    <source>
        <dbReference type="ARBA" id="ARBA00022989"/>
    </source>
</evidence>
<evidence type="ECO:0000313" key="8">
    <source>
        <dbReference type="EMBL" id="VEU22135.1"/>
    </source>
</evidence>
<keyword evidence="9" id="KW-1185">Reference proteome</keyword>
<protein>
    <submittedName>
        <fullName evidence="8">DEKNAAC103134</fullName>
    </submittedName>
</protein>
<dbReference type="InterPro" id="IPR003689">
    <property type="entry name" value="ZIP"/>
</dbReference>
<dbReference type="FunCoup" id="A0A448YMF8">
    <property type="interactions" value="291"/>
</dbReference>
<feature type="transmembrane region" description="Helical" evidence="7">
    <location>
        <begin position="214"/>
        <end position="242"/>
    </location>
</feature>
<evidence type="ECO:0000313" key="9">
    <source>
        <dbReference type="Proteomes" id="UP000290900"/>
    </source>
</evidence>
<evidence type="ECO:0000256" key="6">
    <source>
        <dbReference type="ARBA" id="ARBA00023136"/>
    </source>
</evidence>
<evidence type="ECO:0000256" key="5">
    <source>
        <dbReference type="ARBA" id="ARBA00023034"/>
    </source>
</evidence>
<sequence length="304" mass="32715">MSVLITVLFYSFAMAVSSFLAGILPLLFNVPPEKMDYMSTFSMGVLVSAAQVLIIPEGVANSPQGSPIGLWLLAGFITLFTIDRLSSIFKDEGGYLPSSSQSFDIDDDTAASSLGDTSSILNSTSLSQILFREKWEDLQAELKNGLLSAFQNTDTLGLLIHCLTDGIALTSSIMGSTESESIQSIFIVMAIFLHKLPTGFALAALLLKDGLPRIYILCHLFAFSIAAPLGAIATYLVIVLFVDQNLEGLSWLLLTFSGGSFLYVGFHALMKMGHTGTRKEQMTQYGFCLLGMLVTVAVSELSGS</sequence>
<feature type="transmembrane region" description="Helical" evidence="7">
    <location>
        <begin position="184"/>
        <end position="207"/>
    </location>
</feature>
<dbReference type="PANTHER" id="PTHR16133">
    <property type="entry name" value="SOLUTE CARRIER FAMILY 39 ZINC TRANSPORTER , MEMBER 9-RELATED"/>
    <property type="match status" value="1"/>
</dbReference>
<dbReference type="AlphaFoldDB" id="A0A448YMF8"/>
<evidence type="ECO:0000256" key="3">
    <source>
        <dbReference type="ARBA" id="ARBA00022692"/>
    </source>
</evidence>
<feature type="transmembrane region" description="Helical" evidence="7">
    <location>
        <begin position="68"/>
        <end position="89"/>
    </location>
</feature>
<keyword evidence="4 7" id="KW-1133">Transmembrane helix</keyword>
<keyword evidence="3 7" id="KW-0812">Transmembrane</keyword>
<name>A0A448YMF8_BRENA</name>
<dbReference type="GO" id="GO:0006829">
    <property type="term" value="P:zinc ion transport"/>
    <property type="evidence" value="ECO:0007669"/>
    <property type="project" value="InterPro"/>
</dbReference>
<feature type="transmembrane region" description="Helical" evidence="7">
    <location>
        <begin position="37"/>
        <end position="56"/>
    </location>
</feature>
<evidence type="ECO:0000256" key="7">
    <source>
        <dbReference type="SAM" id="Phobius"/>
    </source>
</evidence>
<organism evidence="8 9">
    <name type="scientific">Brettanomyces naardenensis</name>
    <name type="common">Yeast</name>
    <dbReference type="NCBI Taxonomy" id="13370"/>
    <lineage>
        <taxon>Eukaryota</taxon>
        <taxon>Fungi</taxon>
        <taxon>Dikarya</taxon>
        <taxon>Ascomycota</taxon>
        <taxon>Saccharomycotina</taxon>
        <taxon>Pichiomycetes</taxon>
        <taxon>Pichiales</taxon>
        <taxon>Pichiaceae</taxon>
        <taxon>Brettanomyces</taxon>
    </lineage>
</organism>
<dbReference type="OrthoDB" id="19859at2759"/>
<reference evidence="8 9" key="1">
    <citation type="submission" date="2018-12" db="EMBL/GenBank/DDBJ databases">
        <authorList>
            <person name="Tiukova I."/>
            <person name="Dainat J."/>
        </authorList>
    </citation>
    <scope>NUCLEOTIDE SEQUENCE [LARGE SCALE GENOMIC DNA]</scope>
</reference>
<accession>A0A448YMF8</accession>
<feature type="transmembrane region" description="Helical" evidence="7">
    <location>
        <begin position="248"/>
        <end position="270"/>
    </location>
</feature>